<feature type="compositionally biased region" description="Low complexity" evidence="1">
    <location>
        <begin position="184"/>
        <end position="236"/>
    </location>
</feature>
<gene>
    <name evidence="4" type="ORF">RCC_07320</name>
</gene>
<feature type="transmembrane region" description="Helical" evidence="2">
    <location>
        <begin position="245"/>
        <end position="266"/>
    </location>
</feature>
<feature type="chain" id="PRO_5013642568" description="Extracellular membrane protein CFEM domain-containing protein" evidence="3">
    <location>
        <begin position="19"/>
        <end position="267"/>
    </location>
</feature>
<sequence>MLNNKIVLALAAASFVAAQEIERNDIPQECRSICEPVIDISRRCNFDNDQRERDCICDVANNASFATCNECTLRYPQFFVDTDNDNDDINDVNDNDDNEVANWYNRCAFGGNSTTAPGASITSAPTPPLSMSTGVYTTTICDDDVFDNDNDLDDDRDTPDNDDVCRTRVMTGAIPVVPVTATTTDASGSTVTSSFFTTTSTGTRGPQATQTGQTGTGAGSSNSGNGNGNNDANGNNDLPASDGGAMAMAIPMLWAGAGMVFVALAYI</sequence>
<keyword evidence="3" id="KW-0732">Signal</keyword>
<protein>
    <recommendedName>
        <fullName evidence="6">Extracellular membrane protein CFEM domain-containing protein</fullName>
    </recommendedName>
</protein>
<feature type="signal peptide" evidence="3">
    <location>
        <begin position="1"/>
        <end position="18"/>
    </location>
</feature>
<evidence type="ECO:0000256" key="3">
    <source>
        <dbReference type="SAM" id="SignalP"/>
    </source>
</evidence>
<dbReference type="OrthoDB" id="3650407at2759"/>
<evidence type="ECO:0008006" key="6">
    <source>
        <dbReference type="Google" id="ProtNLM"/>
    </source>
</evidence>
<feature type="region of interest" description="Disordered" evidence="1">
    <location>
        <begin position="184"/>
        <end position="237"/>
    </location>
</feature>
<keyword evidence="2" id="KW-1133">Transmembrane helix</keyword>
<organism evidence="4 5">
    <name type="scientific">Ramularia collo-cygni</name>
    <dbReference type="NCBI Taxonomy" id="112498"/>
    <lineage>
        <taxon>Eukaryota</taxon>
        <taxon>Fungi</taxon>
        <taxon>Dikarya</taxon>
        <taxon>Ascomycota</taxon>
        <taxon>Pezizomycotina</taxon>
        <taxon>Dothideomycetes</taxon>
        <taxon>Dothideomycetidae</taxon>
        <taxon>Mycosphaerellales</taxon>
        <taxon>Mycosphaerellaceae</taxon>
        <taxon>Ramularia</taxon>
    </lineage>
</organism>
<keyword evidence="2" id="KW-0472">Membrane</keyword>
<accession>A0A2D3V9L8</accession>
<dbReference type="EMBL" id="FJUY01000011">
    <property type="protein sequence ID" value="CZT21457.1"/>
    <property type="molecule type" value="Genomic_DNA"/>
</dbReference>
<name>A0A2D3V9L8_9PEZI</name>
<keyword evidence="5" id="KW-1185">Reference proteome</keyword>
<reference evidence="4 5" key="1">
    <citation type="submission" date="2016-03" db="EMBL/GenBank/DDBJ databases">
        <authorList>
            <person name="Ploux O."/>
        </authorList>
    </citation>
    <scope>NUCLEOTIDE SEQUENCE [LARGE SCALE GENOMIC DNA]</scope>
    <source>
        <strain evidence="4 5">URUG2</strain>
    </source>
</reference>
<evidence type="ECO:0000256" key="2">
    <source>
        <dbReference type="SAM" id="Phobius"/>
    </source>
</evidence>
<proteinExistence type="predicted"/>
<evidence type="ECO:0000256" key="1">
    <source>
        <dbReference type="SAM" id="MobiDB-lite"/>
    </source>
</evidence>
<dbReference type="STRING" id="112498.A0A2D3V9L8"/>
<evidence type="ECO:0000313" key="5">
    <source>
        <dbReference type="Proteomes" id="UP000225277"/>
    </source>
</evidence>
<evidence type="ECO:0000313" key="4">
    <source>
        <dbReference type="EMBL" id="CZT21457.1"/>
    </source>
</evidence>
<feature type="unsure residue" description="D or N" evidence="4">
    <location>
        <position position="143"/>
    </location>
</feature>
<dbReference type="AlphaFoldDB" id="A0A2D3V9L8"/>
<dbReference type="Proteomes" id="UP000225277">
    <property type="component" value="Unassembled WGS sequence"/>
</dbReference>
<keyword evidence="2" id="KW-0812">Transmembrane</keyword>